<dbReference type="HOGENOM" id="CLU_102935_0_0_4"/>
<gene>
    <name evidence="2" type="ordered locus">Rmet_6319</name>
</gene>
<name>Q1L9J8_CUPMC</name>
<proteinExistence type="predicted"/>
<dbReference type="GeneID" id="92822982"/>
<keyword evidence="2" id="KW-0614">Plasmid</keyword>
<dbReference type="EMBL" id="CP000355">
    <property type="protein sequence ID" value="ABF13178.1"/>
    <property type="molecule type" value="Genomic_DNA"/>
</dbReference>
<sequence length="218" mass="24030">MPVLTAEALGCPVPPQDLAARVMPVKELDPGVTKLWRIHRGVYGPIHYNRRSTGGQPYRFDAPDDTFGVLYASPSFAACMAEAVVRDRFQGESLPLLLDEAELTLRCVSRLGTATNRPLRLADLTQPHFHLGMDNRILSTADYRGPNLWSAAIHAAYPDIDGLYFTSRFANEASVAIFDRVRIVAQGEPIPLAQFPLLPAFLEAYDIGIAPAQDPWNS</sequence>
<geneLocation type="plasmid" evidence="2 3">
    <name>pMOL28</name>
</geneLocation>
<dbReference type="Pfam" id="PF08808">
    <property type="entry name" value="RES"/>
    <property type="match status" value="1"/>
</dbReference>
<evidence type="ECO:0000259" key="1">
    <source>
        <dbReference type="SMART" id="SM00953"/>
    </source>
</evidence>
<evidence type="ECO:0000313" key="2">
    <source>
        <dbReference type="EMBL" id="ABF13178.1"/>
    </source>
</evidence>
<organism evidence="2 3">
    <name type="scientific">Cupriavidus metallidurans (strain ATCC 43123 / DSM 2839 / NBRC 102507 / CH34)</name>
    <name type="common">Ralstonia metallidurans</name>
    <dbReference type="NCBI Taxonomy" id="266264"/>
    <lineage>
        <taxon>Bacteria</taxon>
        <taxon>Pseudomonadati</taxon>
        <taxon>Pseudomonadota</taxon>
        <taxon>Betaproteobacteria</taxon>
        <taxon>Burkholderiales</taxon>
        <taxon>Burkholderiaceae</taxon>
        <taxon>Cupriavidus</taxon>
    </lineage>
</organism>
<dbReference type="RefSeq" id="WP_008649485.1">
    <property type="nucleotide sequence ID" value="NC_007972.2"/>
</dbReference>
<dbReference type="InterPro" id="IPR014914">
    <property type="entry name" value="RES_dom"/>
</dbReference>
<reference evidence="3" key="1">
    <citation type="journal article" date="2010" name="PLoS ONE">
        <title>The complete genome sequence of Cupriavidus metallidurans strain CH34, a master survivalist in harsh and anthropogenic environments.</title>
        <authorList>
            <person name="Janssen P.J."/>
            <person name="Van Houdt R."/>
            <person name="Moors H."/>
            <person name="Monsieurs P."/>
            <person name="Morin N."/>
            <person name="Michaux A."/>
            <person name="Benotmane M.A."/>
            <person name="Leys N."/>
            <person name="Vallaeys T."/>
            <person name="Lapidus A."/>
            <person name="Monchy S."/>
            <person name="Medigue C."/>
            <person name="Taghavi S."/>
            <person name="McCorkle S."/>
            <person name="Dunn J."/>
            <person name="van der Lelie D."/>
            <person name="Mergeay M."/>
        </authorList>
    </citation>
    <scope>NUCLEOTIDE SEQUENCE [LARGE SCALE GENOMIC DNA]</scope>
    <source>
        <strain evidence="3">ATCC 43123 / DSM 2839 / NBRC 102507 / CH34</strain>
    </source>
</reference>
<keyword evidence="3" id="KW-1185">Reference proteome</keyword>
<protein>
    <recommendedName>
        <fullName evidence="1">RES domain-containing protein</fullName>
    </recommendedName>
</protein>
<dbReference type="Proteomes" id="UP000002429">
    <property type="component" value="Plasmid pMOL28"/>
</dbReference>
<evidence type="ECO:0000313" key="3">
    <source>
        <dbReference type="Proteomes" id="UP000002429"/>
    </source>
</evidence>
<dbReference type="AlphaFoldDB" id="Q1L9J8"/>
<dbReference type="KEGG" id="rme:Rmet_6319"/>
<dbReference type="SMART" id="SM00953">
    <property type="entry name" value="RES"/>
    <property type="match status" value="1"/>
</dbReference>
<accession>Q1L9J8</accession>
<feature type="domain" description="RES" evidence="1">
    <location>
        <begin position="49"/>
        <end position="187"/>
    </location>
</feature>